<evidence type="ECO:0000256" key="3">
    <source>
        <dbReference type="ARBA" id="ARBA00004625"/>
    </source>
</evidence>
<dbReference type="GO" id="GO:0019062">
    <property type="term" value="P:virion attachment to host cell"/>
    <property type="evidence" value="ECO:0007669"/>
    <property type="project" value="UniProtKB-KW"/>
</dbReference>
<dbReference type="EMBL" id="MZ508291">
    <property type="protein sequence ID" value="UBN09118.1"/>
    <property type="molecule type" value="Genomic_RNA"/>
</dbReference>
<evidence type="ECO:0000259" key="18">
    <source>
        <dbReference type="Pfam" id="PF03557"/>
    </source>
</evidence>
<evidence type="ECO:0000256" key="2">
    <source>
        <dbReference type="ARBA" id="ARBA00004217"/>
    </source>
</evidence>
<keyword evidence="11 17" id="KW-1133">Transmembrane helix</keyword>
<dbReference type="Pfam" id="PF03557">
    <property type="entry name" value="Bunya_G1"/>
    <property type="match status" value="1"/>
</dbReference>
<feature type="domain" description="Bunyavirus glycoprotein G2" evidence="19">
    <location>
        <begin position="161"/>
        <end position="312"/>
    </location>
</feature>
<feature type="transmembrane region" description="Helical" evidence="17">
    <location>
        <begin position="868"/>
        <end position="890"/>
    </location>
</feature>
<keyword evidence="12 17" id="KW-0472">Membrane</keyword>
<sequence>MWIFALLLSWVISQASSRTVCSTTSSVSGLLKECPIGLPGTCRHVLTTLHTQLYLFQNDTYVMTDQPSKFCDPYQVPWPTSTYKVSDVDKIGHVVSYQVCDAKAELQYGKFQFCPAFVSLTGECTYKSINKRQFELSTASRLVAVDMHGVINHRTTLEGTQIFTIPLVTTGNNILYINCGKHSWAMMVVDDPVDKCISSHIPIYNYGIVARFRCEQPVWFFTLIVIVIILAINKALIWTGLDVIIYPIYSAFLAVLYQPIIYAVRKVSGCKYCGKISHFYHKCQLVCCGVNHYTKEILMQHKIDSSCSEQDLIHNAKYISRSFIPKTLNLILCILVLMIILPVGSAYTCNGTAVPGGHSIPECQVAISTTACNIVSTFYPDFTCADLEFFGLIIGTNQIGHSRHRRNIIIPDESYKTTVPRVKIDKRFAEKVSVQDAVITSSLLSGFIEVDLPGQLGESRMFKIQEEGMITPITFTVSIADAKCIHRVTRSYTTCDVQIATRDLTESCTGDASDCYINVTSGVPAVRKVWPQVQNWGCEEPGCLSIYTGCLGATCVANAKPDCADVIEVSEPECSITVCVESYNLHECQTLTRDVEKGSIYATWTYQEPSRLLTTNKYVIYKNRLLTGPVNSLGEFDYKFGSYQMATNDATYFLGEPVASYQCHAVAYKDVTFSKCVRNTFHLIQTLHPVTGLYLSESKKTLVEQDLLLGVITARYKLRGVLINELESTSTVSLGSATCKGYAGHIKGLNCTLGVTSDTIGVAHIACNNLFISDGKIILHTGHTLLSWFGYVDNSGHSTDNCTFKFSTRTLPFKVSIDATPLGALDLFTEPFFTAQTIHGQGPCQTFICTIWTSVSDFFTGVFNTTSIIMGIIVLILLALIIYIMIFLVIKAYYSFSATYNAVSKEYLKTA</sequence>
<evidence type="ECO:0000256" key="9">
    <source>
        <dbReference type="ARBA" id="ARBA00022844"/>
    </source>
</evidence>
<keyword evidence="7" id="KW-1161">Viral attachment to host cell</keyword>
<organism evidence="20 21">
    <name type="scientific">Callinectes danae portunibunyavirus 1</name>
    <dbReference type="NCBI Taxonomy" id="2878267"/>
    <lineage>
        <taxon>Viruses</taxon>
        <taxon>Riboviria</taxon>
        <taxon>Orthornavirae</taxon>
        <taxon>Negarnaviricota</taxon>
        <taxon>Polyploviricotina</taxon>
        <taxon>Bunyaviricetes</taxon>
        <taxon>Elliovirales</taxon>
        <taxon>Cruliviridae</taxon>
        <taxon>Lincruvirus</taxon>
        <taxon>Lincruvirus braziliense</taxon>
    </lineage>
</organism>
<feature type="domain" description="Bunyavirus glycoprotein G1" evidence="18">
    <location>
        <begin position="435"/>
        <end position="759"/>
    </location>
</feature>
<dbReference type="InterPro" id="IPR005167">
    <property type="entry name" value="Bunya_G1"/>
</dbReference>
<keyword evidence="15" id="KW-1160">Virus entry into host cell</keyword>
<dbReference type="GO" id="GO:0044178">
    <property type="term" value="C:host cell Golgi membrane"/>
    <property type="evidence" value="ECO:0007669"/>
    <property type="project" value="UniProtKB-SubCell"/>
</dbReference>
<proteinExistence type="predicted"/>
<evidence type="ECO:0000256" key="15">
    <source>
        <dbReference type="ARBA" id="ARBA00023296"/>
    </source>
</evidence>
<keyword evidence="6 17" id="KW-0812">Transmembrane</keyword>
<evidence type="ECO:0000313" key="21">
    <source>
        <dbReference type="Proteomes" id="UP001266439"/>
    </source>
</evidence>
<dbReference type="GO" id="GO:0044003">
    <property type="term" value="P:symbiont-mediated perturbation of host process"/>
    <property type="evidence" value="ECO:0007669"/>
    <property type="project" value="InterPro"/>
</dbReference>
<evidence type="ECO:0000256" key="11">
    <source>
        <dbReference type="ARBA" id="ARBA00022989"/>
    </source>
</evidence>
<evidence type="ECO:0000256" key="4">
    <source>
        <dbReference type="ARBA" id="ARBA00015294"/>
    </source>
</evidence>
<feature type="transmembrane region" description="Helical" evidence="17">
    <location>
        <begin position="327"/>
        <end position="347"/>
    </location>
</feature>
<dbReference type="GO" id="GO:0046718">
    <property type="term" value="P:symbiont entry into host cell"/>
    <property type="evidence" value="ECO:0007669"/>
    <property type="project" value="UniProtKB-KW"/>
</dbReference>
<feature type="transmembrane region" description="Helical" evidence="17">
    <location>
        <begin position="218"/>
        <end position="237"/>
    </location>
</feature>
<evidence type="ECO:0000256" key="14">
    <source>
        <dbReference type="ARBA" id="ARBA00023184"/>
    </source>
</evidence>
<keyword evidence="5" id="KW-0945">Host-virus interaction</keyword>
<evidence type="ECO:0000313" key="20">
    <source>
        <dbReference type="EMBL" id="UBN09118.1"/>
    </source>
</evidence>
<dbReference type="GO" id="GO:0044167">
    <property type="term" value="C:host cell endoplasmic reticulum membrane"/>
    <property type="evidence" value="ECO:0007669"/>
    <property type="project" value="UniProtKB-SubCell"/>
</dbReference>
<keyword evidence="10" id="KW-1043">Host membrane</keyword>
<evidence type="ECO:0000256" key="17">
    <source>
        <dbReference type="SAM" id="Phobius"/>
    </source>
</evidence>
<evidence type="ECO:0000256" key="8">
    <source>
        <dbReference type="ARBA" id="ARBA00022812"/>
    </source>
</evidence>
<dbReference type="Pfam" id="PF03563">
    <property type="entry name" value="Bunya_G2"/>
    <property type="match status" value="1"/>
</dbReference>
<protein>
    <recommendedName>
        <fullName evidence="4">Envelopment polyprotein</fullName>
    </recommendedName>
    <alternativeName>
        <fullName evidence="16">M polyprotein</fullName>
    </alternativeName>
</protein>
<evidence type="ECO:0000256" key="6">
    <source>
        <dbReference type="ARBA" id="ARBA00022692"/>
    </source>
</evidence>
<dbReference type="GO" id="GO:0055036">
    <property type="term" value="C:virion membrane"/>
    <property type="evidence" value="ECO:0007669"/>
    <property type="project" value="UniProtKB-SubCell"/>
</dbReference>
<accession>A0A8K1HQK7</accession>
<evidence type="ECO:0000256" key="12">
    <source>
        <dbReference type="ARBA" id="ARBA00023136"/>
    </source>
</evidence>
<keyword evidence="9" id="KW-0946">Virion</keyword>
<evidence type="ECO:0000256" key="7">
    <source>
        <dbReference type="ARBA" id="ARBA00022804"/>
    </source>
</evidence>
<dbReference type="Proteomes" id="UP001266439">
    <property type="component" value="Genome"/>
</dbReference>
<name>A0A8K1HQK7_9VIRU</name>
<keyword evidence="13" id="KW-0325">Glycoprotein</keyword>
<keyword evidence="8" id="KW-1040">Host Golgi apparatus</keyword>
<evidence type="ECO:0000259" key="19">
    <source>
        <dbReference type="Pfam" id="PF03563"/>
    </source>
</evidence>
<comment type="subcellular location">
    <subcellularLocation>
        <location evidence="2">Host Golgi apparatus membrane</location>
    </subcellularLocation>
    <subcellularLocation>
        <location evidence="3">Host endoplasmic reticulum membrane</location>
    </subcellularLocation>
    <subcellularLocation>
        <location evidence="1">Virion membrane</location>
    </subcellularLocation>
</comment>
<evidence type="ECO:0000256" key="16">
    <source>
        <dbReference type="ARBA" id="ARBA00031199"/>
    </source>
</evidence>
<evidence type="ECO:0000256" key="10">
    <source>
        <dbReference type="ARBA" id="ARBA00022870"/>
    </source>
</evidence>
<evidence type="ECO:0000256" key="1">
    <source>
        <dbReference type="ARBA" id="ARBA00004182"/>
    </source>
</evidence>
<keyword evidence="14" id="KW-1038">Host endoplasmic reticulum</keyword>
<evidence type="ECO:0000256" key="5">
    <source>
        <dbReference type="ARBA" id="ARBA00022581"/>
    </source>
</evidence>
<evidence type="ECO:0000256" key="13">
    <source>
        <dbReference type="ARBA" id="ARBA00023180"/>
    </source>
</evidence>
<dbReference type="InterPro" id="IPR005168">
    <property type="entry name" value="Bunya_G2"/>
</dbReference>
<reference evidence="20 21" key="1">
    <citation type="submission" date="2021-07" db="EMBL/GenBank/DDBJ databases">
        <title>Viral infections in Callinectes danae (Crustacea, Portunidae): phylogenetic and genetic characterization of CsRV2 and the discovery of a new bunyavirus.</title>
        <authorList>
            <person name="Tavares C.P.S."/>
            <person name="Cibulski S.P."/>
            <person name="Castilho-Westphal G.G."/>
            <person name="Zhao M."/>
            <person name="Silva U.A.T."/>
            <person name="Schott E.J."/>
            <person name="Ostrensky A."/>
        </authorList>
    </citation>
    <scope>NUCLEOTIDE SEQUENCE [LARGE SCALE GENOMIC DNA]</scope>
    <source>
        <strain evidence="20">BR37</strain>
    </source>
</reference>
<keyword evidence="21" id="KW-1185">Reference proteome</keyword>